<proteinExistence type="predicted"/>
<keyword evidence="2" id="KW-0732">Signal</keyword>
<protein>
    <recommendedName>
        <fullName evidence="4">Protein TsetseEP domain-containing protein</fullName>
    </recommendedName>
</protein>
<evidence type="ECO:0000256" key="1">
    <source>
        <dbReference type="SAM" id="MobiDB-lite"/>
    </source>
</evidence>
<feature type="compositionally biased region" description="Basic and acidic residues" evidence="1">
    <location>
        <begin position="222"/>
        <end position="233"/>
    </location>
</feature>
<dbReference type="AlphaFoldDB" id="A0A1B6EH80"/>
<dbReference type="EMBL" id="GEDC01000037">
    <property type="protein sequence ID" value="JAS37261.1"/>
    <property type="molecule type" value="Transcribed_RNA"/>
</dbReference>
<name>A0A1B6EH80_9HEMI</name>
<sequence length="233" mass="25690">MTFNKFLFLAAIVFCCSCVSAEKPSLEALLDETRTAVNHAKEHLQHMLELPNHKDHQKVVDTVKKACEHFITELESHSNELHTQASGNHSSALGQAANHAAEQFNISANALRGVDGSDLKQQNVEYFKAADVVLEETKKVIEANPCNVVAPIVRGALTELKQDTDHYQDVVHSAVGDHAPVAGSQHEHGHHEHSHDHTKDADFSHKTSGHHAHANHHHVHGKSSEESSEEKKN</sequence>
<feature type="signal peptide" evidence="2">
    <location>
        <begin position="1"/>
        <end position="21"/>
    </location>
</feature>
<evidence type="ECO:0000313" key="3">
    <source>
        <dbReference type="EMBL" id="JAS37261.1"/>
    </source>
</evidence>
<feature type="compositionally biased region" description="Basic residues" evidence="1">
    <location>
        <begin position="207"/>
        <end position="221"/>
    </location>
</feature>
<gene>
    <name evidence="3" type="ORF">g.616</name>
</gene>
<feature type="region of interest" description="Disordered" evidence="1">
    <location>
        <begin position="180"/>
        <end position="233"/>
    </location>
</feature>
<evidence type="ECO:0008006" key="4">
    <source>
        <dbReference type="Google" id="ProtNLM"/>
    </source>
</evidence>
<feature type="chain" id="PRO_5008582119" description="Protein TsetseEP domain-containing protein" evidence="2">
    <location>
        <begin position="22"/>
        <end position="233"/>
    </location>
</feature>
<accession>A0A1B6EH80</accession>
<reference evidence="3" key="1">
    <citation type="submission" date="2015-12" db="EMBL/GenBank/DDBJ databases">
        <title>De novo transcriptome assembly of four potential Pierce s Disease insect vectors from Arizona vineyards.</title>
        <authorList>
            <person name="Tassone E.E."/>
        </authorList>
    </citation>
    <scope>NUCLEOTIDE SEQUENCE</scope>
</reference>
<organism evidence="3">
    <name type="scientific">Clastoptera arizonana</name>
    <name type="common">Arizona spittle bug</name>
    <dbReference type="NCBI Taxonomy" id="38151"/>
    <lineage>
        <taxon>Eukaryota</taxon>
        <taxon>Metazoa</taxon>
        <taxon>Ecdysozoa</taxon>
        <taxon>Arthropoda</taxon>
        <taxon>Hexapoda</taxon>
        <taxon>Insecta</taxon>
        <taxon>Pterygota</taxon>
        <taxon>Neoptera</taxon>
        <taxon>Paraneoptera</taxon>
        <taxon>Hemiptera</taxon>
        <taxon>Auchenorrhyncha</taxon>
        <taxon>Cercopoidea</taxon>
        <taxon>Clastopteridae</taxon>
        <taxon>Clastoptera</taxon>
    </lineage>
</organism>
<evidence type="ECO:0000256" key="2">
    <source>
        <dbReference type="SAM" id="SignalP"/>
    </source>
</evidence>
<feature type="compositionally biased region" description="Basic and acidic residues" evidence="1">
    <location>
        <begin position="185"/>
        <end position="205"/>
    </location>
</feature>